<reference evidence="1" key="1">
    <citation type="submission" date="2024-02" db="EMBL/GenBank/DDBJ databases">
        <title>Tomenella chthoni gen. nov. sp. nov., a member of the family Jonesiaceae isolated from bat guano.</title>
        <authorList>
            <person name="Miller S.L."/>
            <person name="King J."/>
            <person name="Sankaranarayanan K."/>
            <person name="Lawson P.A."/>
        </authorList>
    </citation>
    <scope>NUCLEOTIDE SEQUENCE</scope>
    <source>
        <strain evidence="1">BS-20</strain>
    </source>
</reference>
<gene>
    <name evidence="1" type="ORF">V5R04_04835</name>
</gene>
<sequence length="76" mass="8082">MNTEMANGAYKKQELNTAISNAALVTQTLQSSVDDFSTPENLAKRATELGMVQMVNPGVISLLDEKILVSPSIAGD</sequence>
<dbReference type="AlphaFoldDB" id="A0AAU7DWM2"/>
<organism evidence="1">
    <name type="scientific">Jonesiaceae bacterium BS-20</name>
    <dbReference type="NCBI Taxonomy" id="3120821"/>
    <lineage>
        <taxon>Bacteria</taxon>
        <taxon>Bacillati</taxon>
        <taxon>Actinomycetota</taxon>
        <taxon>Actinomycetes</taxon>
        <taxon>Micrococcales</taxon>
        <taxon>Jonesiaceae</taxon>
    </lineage>
</organism>
<dbReference type="EMBL" id="CP146203">
    <property type="protein sequence ID" value="XBH22552.1"/>
    <property type="molecule type" value="Genomic_DNA"/>
</dbReference>
<name>A0AAU7DWM2_9MICO</name>
<protein>
    <submittedName>
        <fullName evidence="1">Uncharacterized protein</fullName>
    </submittedName>
</protein>
<proteinExistence type="predicted"/>
<evidence type="ECO:0000313" key="1">
    <source>
        <dbReference type="EMBL" id="XBH22552.1"/>
    </source>
</evidence>
<accession>A0AAU7DWM2</accession>